<evidence type="ECO:0000259" key="1">
    <source>
        <dbReference type="PROSITE" id="PS51186"/>
    </source>
</evidence>
<dbReference type="OrthoDB" id="630895at2759"/>
<protein>
    <recommendedName>
        <fullName evidence="1">N-acetyltransferase domain-containing protein</fullName>
    </recommendedName>
</protein>
<name>A0A5P1ELV7_ASPOF</name>
<keyword evidence="3" id="KW-1185">Reference proteome</keyword>
<dbReference type="OMA" id="QWGRGIA"/>
<evidence type="ECO:0000313" key="2">
    <source>
        <dbReference type="EMBL" id="ONK65030.1"/>
    </source>
</evidence>
<evidence type="ECO:0000313" key="3">
    <source>
        <dbReference type="Proteomes" id="UP000243459"/>
    </source>
</evidence>
<dbReference type="PANTHER" id="PTHR46067:SF16">
    <property type="entry name" value="N-ACETYLTRANSFERASE DOMAIN-CONTAINING PROTEIN"/>
    <property type="match status" value="1"/>
</dbReference>
<dbReference type="PROSITE" id="PS51186">
    <property type="entry name" value="GNAT"/>
    <property type="match status" value="1"/>
</dbReference>
<reference evidence="3" key="1">
    <citation type="journal article" date="2017" name="Nat. Commun.">
        <title>The asparagus genome sheds light on the origin and evolution of a young Y chromosome.</title>
        <authorList>
            <person name="Harkess A."/>
            <person name="Zhou J."/>
            <person name="Xu C."/>
            <person name="Bowers J.E."/>
            <person name="Van der Hulst R."/>
            <person name="Ayyampalayam S."/>
            <person name="Mercati F."/>
            <person name="Riccardi P."/>
            <person name="McKain M.R."/>
            <person name="Kakrana A."/>
            <person name="Tang H."/>
            <person name="Ray J."/>
            <person name="Groenendijk J."/>
            <person name="Arikit S."/>
            <person name="Mathioni S.M."/>
            <person name="Nakano M."/>
            <person name="Shan H."/>
            <person name="Telgmann-Rauber A."/>
            <person name="Kanno A."/>
            <person name="Yue Z."/>
            <person name="Chen H."/>
            <person name="Li W."/>
            <person name="Chen Y."/>
            <person name="Xu X."/>
            <person name="Zhang Y."/>
            <person name="Luo S."/>
            <person name="Chen H."/>
            <person name="Gao J."/>
            <person name="Mao Z."/>
            <person name="Pires J.C."/>
            <person name="Luo M."/>
            <person name="Kudrna D."/>
            <person name="Wing R.A."/>
            <person name="Meyers B.C."/>
            <person name="Yi K."/>
            <person name="Kong H."/>
            <person name="Lavrijsen P."/>
            <person name="Sunseri F."/>
            <person name="Falavigna A."/>
            <person name="Ye Y."/>
            <person name="Leebens-Mack J.H."/>
            <person name="Chen G."/>
        </authorList>
    </citation>
    <scope>NUCLEOTIDE SEQUENCE [LARGE SCALE GENOMIC DNA]</scope>
    <source>
        <strain evidence="3">cv. DH0086</strain>
    </source>
</reference>
<dbReference type="PANTHER" id="PTHR46067">
    <property type="entry name" value="ACYL-COA N-ACYLTRANSFERASES (NAT) SUPERFAMILY PROTEIN"/>
    <property type="match status" value="1"/>
</dbReference>
<dbReference type="SUPFAM" id="SSF55729">
    <property type="entry name" value="Acyl-CoA N-acyltransferases (Nat)"/>
    <property type="match status" value="1"/>
</dbReference>
<gene>
    <name evidence="2" type="ORF">A4U43_C07F32740</name>
</gene>
<proteinExistence type="predicted"/>
<dbReference type="EMBL" id="CM007387">
    <property type="protein sequence ID" value="ONK65030.1"/>
    <property type="molecule type" value="Genomic_DNA"/>
</dbReference>
<accession>A0A5P1ELV7</accession>
<dbReference type="Pfam" id="PF13302">
    <property type="entry name" value="Acetyltransf_3"/>
    <property type="match status" value="1"/>
</dbReference>
<dbReference type="Proteomes" id="UP000243459">
    <property type="component" value="Chromosome 7"/>
</dbReference>
<dbReference type="Gramene" id="ONK65030">
    <property type="protein sequence ID" value="ONK65030"/>
    <property type="gene ID" value="A4U43_C07F32740"/>
</dbReference>
<dbReference type="AlphaFoldDB" id="A0A5P1ELV7"/>
<dbReference type="GO" id="GO:0016747">
    <property type="term" value="F:acyltransferase activity, transferring groups other than amino-acyl groups"/>
    <property type="evidence" value="ECO:0007669"/>
    <property type="project" value="InterPro"/>
</dbReference>
<feature type="domain" description="N-acetyltransferase" evidence="1">
    <location>
        <begin position="9"/>
        <end position="169"/>
    </location>
</feature>
<dbReference type="InterPro" id="IPR000182">
    <property type="entry name" value="GNAT_dom"/>
</dbReference>
<dbReference type="Gene3D" id="3.40.630.30">
    <property type="match status" value="1"/>
</dbReference>
<dbReference type="InterPro" id="IPR016181">
    <property type="entry name" value="Acyl_CoA_acyltransferase"/>
</dbReference>
<organism evidence="2 3">
    <name type="scientific">Asparagus officinalis</name>
    <name type="common">Garden asparagus</name>
    <dbReference type="NCBI Taxonomy" id="4686"/>
    <lineage>
        <taxon>Eukaryota</taxon>
        <taxon>Viridiplantae</taxon>
        <taxon>Streptophyta</taxon>
        <taxon>Embryophyta</taxon>
        <taxon>Tracheophyta</taxon>
        <taxon>Spermatophyta</taxon>
        <taxon>Magnoliopsida</taxon>
        <taxon>Liliopsida</taxon>
        <taxon>Asparagales</taxon>
        <taxon>Asparagaceae</taxon>
        <taxon>Asparagoideae</taxon>
        <taxon>Asparagus</taxon>
    </lineage>
</organism>
<sequence length="175" mass="20109">MEKIPTTNITLRLFRPSDADEFMAWESDDRVMKFVRRDLCTTKESATEYITTYVANHPFCRAICIGDRPVGWVSVWPAPGEDYRKASIGYCIRYDHWGRGIATLAVKTVVATIFKKWSELERLEATVEITNVGSVRVLGKVGFKREGLLRRFVRFKGESRDVFVFSFLSTDPLLD</sequence>